<dbReference type="Pfam" id="PF10294">
    <property type="entry name" value="Methyltransf_16"/>
    <property type="match status" value="1"/>
</dbReference>
<name>A0AAN9UIP7_9PEZI</name>
<gene>
    <name evidence="1" type="primary">rrg1</name>
    <name evidence="1" type="ORF">SLS62_008695</name>
</gene>
<dbReference type="AlphaFoldDB" id="A0AAN9UIP7"/>
<reference evidence="1 2" key="1">
    <citation type="submission" date="2024-02" db="EMBL/GenBank/DDBJ databases">
        <title>De novo assembly and annotation of 12 fungi associated with fruit tree decline syndrome in Ontario, Canada.</title>
        <authorList>
            <person name="Sulman M."/>
            <person name="Ellouze W."/>
            <person name="Ilyukhin E."/>
        </authorList>
    </citation>
    <scope>NUCLEOTIDE SEQUENCE [LARGE SCALE GENOMIC DNA]</scope>
    <source>
        <strain evidence="1 2">M11/M66-122</strain>
    </source>
</reference>
<dbReference type="SUPFAM" id="SSF53335">
    <property type="entry name" value="S-adenosyl-L-methionine-dependent methyltransferases"/>
    <property type="match status" value="1"/>
</dbReference>
<dbReference type="CDD" id="cd02440">
    <property type="entry name" value="AdoMet_MTases"/>
    <property type="match status" value="1"/>
</dbReference>
<evidence type="ECO:0000313" key="2">
    <source>
        <dbReference type="Proteomes" id="UP001320420"/>
    </source>
</evidence>
<dbReference type="InterPro" id="IPR019410">
    <property type="entry name" value="Methyltransf_16"/>
</dbReference>
<accession>A0AAN9UIP7</accession>
<dbReference type="PANTHER" id="PTHR14614">
    <property type="entry name" value="HEPATOCELLULAR CARCINOMA-ASSOCIATED ANTIGEN"/>
    <property type="match status" value="1"/>
</dbReference>
<dbReference type="PANTHER" id="PTHR14614:SF156">
    <property type="entry name" value="PROTEIN-LYSINE N-METHYLTRANSFERASE EFM2"/>
    <property type="match status" value="1"/>
</dbReference>
<keyword evidence="2" id="KW-1185">Reference proteome</keyword>
<dbReference type="GO" id="GO:0005829">
    <property type="term" value="C:cytosol"/>
    <property type="evidence" value="ECO:0007669"/>
    <property type="project" value="TreeGrafter"/>
</dbReference>
<dbReference type="EMBL" id="JAKJXP020000083">
    <property type="protein sequence ID" value="KAK7748327.1"/>
    <property type="molecule type" value="Genomic_DNA"/>
</dbReference>
<comment type="caution">
    <text evidence="1">The sequence shown here is derived from an EMBL/GenBank/DDBJ whole genome shotgun (WGS) entry which is preliminary data.</text>
</comment>
<sequence length="338" mass="37197">MPVSVADLPQVYTKPSCVELLDSLRKLHAELPVWSPATPREEIVEEYHNSAQSRREVAAYLSSIIKSSLEWIQDEDERELVWTEASRRLSERCGRAGMGEITRRWPFGDGNPGQPSFELIIREPPIVGDSLGLKTWGSSYTLARSLNQVGTLSHLLDADRSSTPLNVLELGSGTGLLGMAAAALWKTHVVLTDLPEIVPNLAFNVEGNRSVVEALGGSIEAGALTWGGTGEDDMGRLSEKNQFHIILIADALYDDDHPRLLWSAILDHLANDKHARAVLVAPLRDSTAMKLLQEFRSVAARGPRPLVCLEENTLIGQDDWGEDEETSLVECWWGVFGG</sequence>
<dbReference type="Gene3D" id="3.40.50.150">
    <property type="entry name" value="Vaccinia Virus protein VP39"/>
    <property type="match status" value="1"/>
</dbReference>
<protein>
    <submittedName>
        <fullName evidence="1">Protein-lysine N-methyltransferase rrg1</fullName>
    </submittedName>
</protein>
<proteinExistence type="predicted"/>
<organism evidence="1 2">
    <name type="scientific">Diatrype stigma</name>
    <dbReference type="NCBI Taxonomy" id="117547"/>
    <lineage>
        <taxon>Eukaryota</taxon>
        <taxon>Fungi</taxon>
        <taxon>Dikarya</taxon>
        <taxon>Ascomycota</taxon>
        <taxon>Pezizomycotina</taxon>
        <taxon>Sordariomycetes</taxon>
        <taxon>Xylariomycetidae</taxon>
        <taxon>Xylariales</taxon>
        <taxon>Diatrypaceae</taxon>
        <taxon>Diatrype</taxon>
    </lineage>
</organism>
<dbReference type="InterPro" id="IPR029063">
    <property type="entry name" value="SAM-dependent_MTases_sf"/>
</dbReference>
<dbReference type="GO" id="GO:0008757">
    <property type="term" value="F:S-adenosylmethionine-dependent methyltransferase activity"/>
    <property type="evidence" value="ECO:0007669"/>
    <property type="project" value="UniProtKB-ARBA"/>
</dbReference>
<evidence type="ECO:0000313" key="1">
    <source>
        <dbReference type="EMBL" id="KAK7748327.1"/>
    </source>
</evidence>
<dbReference type="Proteomes" id="UP001320420">
    <property type="component" value="Unassembled WGS sequence"/>
</dbReference>